<dbReference type="RefSeq" id="WP_140990510.1">
    <property type="nucleotide sequence ID" value="NZ_VHIQ01000005.1"/>
</dbReference>
<dbReference type="InterPro" id="IPR005467">
    <property type="entry name" value="His_kinase_dom"/>
</dbReference>
<name>A0A506PFY1_9FLAO</name>
<dbReference type="InterPro" id="IPR032710">
    <property type="entry name" value="NTF2-like_dom_sf"/>
</dbReference>
<dbReference type="GO" id="GO:0000155">
    <property type="term" value="F:phosphorelay sensor kinase activity"/>
    <property type="evidence" value="ECO:0007669"/>
    <property type="project" value="InterPro"/>
</dbReference>
<dbReference type="OrthoDB" id="1931120at2"/>
<protein>
    <recommendedName>
        <fullName evidence="2">histidine kinase</fullName>
        <ecNumber evidence="2">2.7.13.3</ecNumber>
    </recommendedName>
</protein>
<dbReference type="InterPro" id="IPR003594">
    <property type="entry name" value="HATPase_dom"/>
</dbReference>
<dbReference type="InterPro" id="IPR036097">
    <property type="entry name" value="HisK_dim/P_sf"/>
</dbReference>
<dbReference type="Pfam" id="PF02518">
    <property type="entry name" value="HATPase_c"/>
    <property type="match status" value="1"/>
</dbReference>
<feature type="coiled-coil region" evidence="4">
    <location>
        <begin position="2248"/>
        <end position="2292"/>
    </location>
</feature>
<accession>A0A506PFY1</accession>
<evidence type="ECO:0000259" key="5">
    <source>
        <dbReference type="PROSITE" id="PS50109"/>
    </source>
</evidence>
<dbReference type="CDD" id="cd00075">
    <property type="entry name" value="HATPase"/>
    <property type="match status" value="1"/>
</dbReference>
<dbReference type="InterPro" id="IPR036890">
    <property type="entry name" value="HATPase_C_sf"/>
</dbReference>
<dbReference type="SUPFAM" id="SSF54427">
    <property type="entry name" value="NTF2-like"/>
    <property type="match status" value="1"/>
</dbReference>
<reference evidence="6 7" key="1">
    <citation type="submission" date="2019-06" db="EMBL/GenBank/DDBJ databases">
        <title>Flavobacteriaceae Paucihalobacterium erythroidium CWB-1, complete genome.</title>
        <authorList>
            <person name="Wu S."/>
        </authorList>
    </citation>
    <scope>NUCLEOTIDE SEQUENCE [LARGE SCALE GENOMIC DNA]</scope>
    <source>
        <strain evidence="6 7">CWB-1</strain>
    </source>
</reference>
<evidence type="ECO:0000313" key="7">
    <source>
        <dbReference type="Proteomes" id="UP000317332"/>
    </source>
</evidence>
<keyword evidence="3" id="KW-0597">Phosphoprotein</keyword>
<dbReference type="PANTHER" id="PTHR43065">
    <property type="entry name" value="SENSOR HISTIDINE KINASE"/>
    <property type="match status" value="1"/>
</dbReference>
<dbReference type="PROSITE" id="PS50109">
    <property type="entry name" value="HIS_KIN"/>
    <property type="match status" value="1"/>
</dbReference>
<feature type="coiled-coil region" evidence="4">
    <location>
        <begin position="1870"/>
        <end position="1897"/>
    </location>
</feature>
<comment type="caution">
    <text evidence="6">The sequence shown here is derived from an EMBL/GenBank/DDBJ whole genome shotgun (WGS) entry which is preliminary data.</text>
</comment>
<evidence type="ECO:0000256" key="1">
    <source>
        <dbReference type="ARBA" id="ARBA00000085"/>
    </source>
</evidence>
<comment type="catalytic activity">
    <reaction evidence="1">
        <text>ATP + protein L-histidine = ADP + protein N-phospho-L-histidine.</text>
        <dbReference type="EC" id="2.7.13.3"/>
    </reaction>
</comment>
<evidence type="ECO:0000256" key="4">
    <source>
        <dbReference type="SAM" id="Coils"/>
    </source>
</evidence>
<evidence type="ECO:0000256" key="2">
    <source>
        <dbReference type="ARBA" id="ARBA00012438"/>
    </source>
</evidence>
<dbReference type="SMART" id="SM00388">
    <property type="entry name" value="HisKA"/>
    <property type="match status" value="1"/>
</dbReference>
<organism evidence="6 7">
    <name type="scientific">Paucihalobacter ruber</name>
    <dbReference type="NCBI Taxonomy" id="2567861"/>
    <lineage>
        <taxon>Bacteria</taxon>
        <taxon>Pseudomonadati</taxon>
        <taxon>Bacteroidota</taxon>
        <taxon>Flavobacteriia</taxon>
        <taxon>Flavobacteriales</taxon>
        <taxon>Flavobacteriaceae</taxon>
        <taxon>Paucihalobacter</taxon>
    </lineage>
</organism>
<gene>
    <name evidence="6" type="ORF">FJ651_10630</name>
</gene>
<proteinExistence type="predicted"/>
<dbReference type="CDD" id="cd00082">
    <property type="entry name" value="HisKA"/>
    <property type="match status" value="1"/>
</dbReference>
<feature type="domain" description="Histidine kinase" evidence="5">
    <location>
        <begin position="2301"/>
        <end position="2537"/>
    </location>
</feature>
<dbReference type="Gene3D" id="3.30.565.10">
    <property type="entry name" value="Histidine kinase-like ATPase, C-terminal domain"/>
    <property type="match status" value="1"/>
</dbReference>
<dbReference type="Pfam" id="PF13474">
    <property type="entry name" value="SnoaL_3"/>
    <property type="match status" value="1"/>
</dbReference>
<dbReference type="PANTHER" id="PTHR43065:SF42">
    <property type="entry name" value="TWO-COMPONENT SENSOR PPRA"/>
    <property type="match status" value="1"/>
</dbReference>
<dbReference type="PRINTS" id="PR00344">
    <property type="entry name" value="BCTRLSENSOR"/>
</dbReference>
<dbReference type="InterPro" id="IPR037401">
    <property type="entry name" value="SnoaL-like"/>
</dbReference>
<evidence type="ECO:0000313" key="6">
    <source>
        <dbReference type="EMBL" id="TPV32763.1"/>
    </source>
</evidence>
<keyword evidence="4" id="KW-0175">Coiled coil</keyword>
<evidence type="ECO:0000256" key="3">
    <source>
        <dbReference type="ARBA" id="ARBA00022553"/>
    </source>
</evidence>
<dbReference type="Gene3D" id="3.10.450.50">
    <property type="match status" value="1"/>
</dbReference>
<dbReference type="SUPFAM" id="SSF47384">
    <property type="entry name" value="Homodimeric domain of signal transducing histidine kinase"/>
    <property type="match status" value="1"/>
</dbReference>
<dbReference type="InterPro" id="IPR003661">
    <property type="entry name" value="HisK_dim/P_dom"/>
</dbReference>
<dbReference type="SMART" id="SM00387">
    <property type="entry name" value="HATPase_c"/>
    <property type="match status" value="1"/>
</dbReference>
<dbReference type="SUPFAM" id="SSF55874">
    <property type="entry name" value="ATPase domain of HSP90 chaperone/DNA topoisomerase II/histidine kinase"/>
    <property type="match status" value="1"/>
</dbReference>
<dbReference type="EC" id="2.7.13.3" evidence="2"/>
<dbReference type="Gene3D" id="1.10.287.130">
    <property type="match status" value="1"/>
</dbReference>
<dbReference type="InterPro" id="IPR004358">
    <property type="entry name" value="Sig_transdc_His_kin-like_C"/>
</dbReference>
<dbReference type="Proteomes" id="UP000317332">
    <property type="component" value="Unassembled WGS sequence"/>
</dbReference>
<sequence length="2537" mass="292038">MKKQKRELLNNTFNSFIEVGLSGENLEILEDIVSKDVVGFGTTVDEKLFGVKELRDLLLRQKEQSAGMALSWKINTLDLYISSDENTAIFTNEITLYLIVDDNPIEIYLRFSIVMEYADDKWMVVHWHGSKPEHVESEKDTWGVQSWKEKAEELENLVAERTADLVVKNRELEIEAALERIRAQAVAMRESSDLLDIVVTMRKEFIKLGHEAHYFWHMMWLPETYEKAMTSGDGTKIGFVMQLPRHIHGNIPQLAKWEKSKKPTVVYTMTVDEAIDYVDKMVSLGDFKNIDPQAPSHDDIRHIGGLTFIMARTTHGEIGYSLPGVVENPPKEDIDILVKFASAFDLAHQRFFDLQKAENQARETQIELALEKIRSRSMAMHKSDELKEVIQVVYDQLVQLQVKVEHAGFILDYKENEDMHIWLADHNAVFPKIVLPYFDCAHWNNFIEAKKTGQNFFSNQLGFQEKNKFYKDLFQFIPDLPEVTKNIYFDFEGLAISTVLLDNVGLYIENYSGTPFSDEENAILMRFGKVFQQAYTRFLDLQKAEAQAREAQIQLALERVRAKTMAMKTQSDLLGIVELFGQQLIDLNVRFTDVTFIEGAITKDRDWELWSHIPGADNLTRKIHIPYVDTPYFTKTAIAVEEYIKTGNPIQTKFFTKEEKDEFLDHYWKYAPAVPEKVRELVYANPGSTIVDAFLENVTVSIVRSDLEPFTEEELSIFERFSKEFKQTYTRYLDIKKAEEQAKESKIEAALEKVRSRSLAMHTPNELGEVVSIIVEKLKELDVVLDANGVVLCTYFTDSKDVLHWIAAPDFSFAGSYLLPYFDHPIFNDAWQSRESGALYFSKAYSIEDKNSFFEYAFEYSDYKHFPEDFKKWIFQNDQHILSFAWQKNSAILIPSHTGVVPSTDEVVILKRFAKVFEQSFIRFLDLQKAEVQAREAQIEVAVERVRAKALAMHKSAEILQVAMTLKEQMEGLNLSGITAATIYLEHDDNKIRVWDITELKESEQEPQLSSDFTFRLEDTDPGLWVRRIWNASKKYSVIEMSGDDFIKCEKWIREFDETAADNYREFIRAAKIEHTWHPTVQLEKGKLNLDFTVPPPAEMEFILPKMGAAFDLAYRRFLDLEKAEAQAKEAKIEAALERVRSRSLAMHHSSELSAVVDTLLQEFTNLEFTLTFCIINLIDEKDMSNTVWAANPETGKDPESYYMKFEDYPFHHAMWDAWKDQKKRFVYTLEGEEKKIYDEYLYNDTEFRRFPKHIQEANKALERYVAGFTFFKYSGLQTVSVNPISEDELEILERFGRVFEQAYTRFLDLQKAEAQAREAKIEAALERVRSRSMAMHKSDELKEVIQVVFEQLNHLNLNIDSANFQLDYKLRDDWKLWTGTPGNLYPRLFEIPYLDHPMFNSHKKAREKQIEFLADTFPFDEKNIMWKHFFKHAPWVPEERQQYILNSPGVARSQVFMNNISLFVLNYQGIPYSEAENDIVKRFAKVFDQTYTRFLDLKKAEEQAREAQIEVALEKVRSRTMGMQSSDELPEVANMLFLEVQALGINAWSCGYNILNEDLTTATCAMSSEGTLQTPFQLRLWGEASFDEMGEFMNNGKDMLVQELGGKALVSHYAHMKSFPDLKPTFDEIDRLGLSLPTYQINHLCKFSHGFLLFITYEKVPDAHDIFKRFTKVFDQTYTRFLDLQKAEARAREAQIQTALERVRSHSMGMQSTLDFANVTTEMFNQLRNFGEDLFATGIVFCDKLEGHVEQWHSIPGAGMLSPMIVPIDLDYIHQYRYDQWKAGNPLFSIEIPSDFIEQHFEDIFKLPSAQITIKDLESRNAPMPAPPPWEIDYGASFKHGYILVSSLKPIENMDILPRFAQVFEQAYIRFLDLQKAEAQAREAQIENALEKVRSRSLAMQSPAEIIEVAQLLREEMGALGVEALETSSIYIHDKENDSTQCWFTIKNEKDGKSVSDQMTIDLKATWVGRKMQSFYKSSSPSTSIVMTGKHRIEWIQYCEEQSTHFSTSKFYGNTIPTRTYHLNKFSDGFIGAAAPGDISEESWDLLKRATAVFSFAYTRFRDLQKAEMRAREAQIEMALEKVRSRTMTMAHSSELADTSVIVFKELLNLGIAPNRLFIGIIKDKGKAIEAWATNEDGSKIEKHFQLHPAENKSIQKMVDAWKQEKKSAIIDMSGKELQDYFHYLNTVMQIPFIHGLQQKRRVQTIAYFSGGLIGMAAPEEQPQQTIDLLERFAAVFNLTYTRFNDLKIAEKQALQAEKDLIAIKQARQKAEEALKELQATQTQLVQQEKLASLGQLTAGIAHEIKNPLNFVNNFSEVSNELIDEVFEELEKLEDSDVKEDIKAILDDVKGNLSKVHEHGTRADSIVKSMLQHSRGGSGKMEATNLNALIKEYTNLSFHGMRAKKNPINVAIDLQLDPNIETVSLIGEDFSRVILNLTNNAFDAMRETVDHRPAKLTVRTKQQTNAIVIEVEDNGPGIPDAIKDKILQPFFTTKKGTEGTGLGLSITNDIIKAHRGELKILTKEDAGTVFVIHLPR</sequence>
<dbReference type="EMBL" id="VHIQ01000005">
    <property type="protein sequence ID" value="TPV32763.1"/>
    <property type="molecule type" value="Genomic_DNA"/>
</dbReference>
<keyword evidence="7" id="KW-1185">Reference proteome</keyword>